<dbReference type="EMBL" id="KV429032">
    <property type="protein sequence ID" value="KZT74795.1"/>
    <property type="molecule type" value="Genomic_DNA"/>
</dbReference>
<organism evidence="3 4">
    <name type="scientific">Daedalea quercina L-15889</name>
    <dbReference type="NCBI Taxonomy" id="1314783"/>
    <lineage>
        <taxon>Eukaryota</taxon>
        <taxon>Fungi</taxon>
        <taxon>Dikarya</taxon>
        <taxon>Basidiomycota</taxon>
        <taxon>Agaricomycotina</taxon>
        <taxon>Agaricomycetes</taxon>
        <taxon>Polyporales</taxon>
        <taxon>Fomitopsis</taxon>
    </lineage>
</organism>
<feature type="signal peptide" evidence="2">
    <location>
        <begin position="1"/>
        <end position="20"/>
    </location>
</feature>
<evidence type="ECO:0000256" key="1">
    <source>
        <dbReference type="SAM" id="MobiDB-lite"/>
    </source>
</evidence>
<evidence type="ECO:0000313" key="3">
    <source>
        <dbReference type="EMBL" id="KZT74795.1"/>
    </source>
</evidence>
<dbReference type="OrthoDB" id="2756422at2759"/>
<reference evidence="3 4" key="1">
    <citation type="journal article" date="2016" name="Mol. Biol. Evol.">
        <title>Comparative Genomics of Early-Diverging Mushroom-Forming Fungi Provides Insights into the Origins of Lignocellulose Decay Capabilities.</title>
        <authorList>
            <person name="Nagy L.G."/>
            <person name="Riley R."/>
            <person name="Tritt A."/>
            <person name="Adam C."/>
            <person name="Daum C."/>
            <person name="Floudas D."/>
            <person name="Sun H."/>
            <person name="Yadav J.S."/>
            <person name="Pangilinan J."/>
            <person name="Larsson K.H."/>
            <person name="Matsuura K."/>
            <person name="Barry K."/>
            <person name="Labutti K."/>
            <person name="Kuo R."/>
            <person name="Ohm R.A."/>
            <person name="Bhattacharya S.S."/>
            <person name="Shirouzu T."/>
            <person name="Yoshinaga Y."/>
            <person name="Martin F.M."/>
            <person name="Grigoriev I.V."/>
            <person name="Hibbett D.S."/>
        </authorList>
    </citation>
    <scope>NUCLEOTIDE SEQUENCE [LARGE SCALE GENOMIC DNA]</scope>
    <source>
        <strain evidence="3 4">L-15889</strain>
    </source>
</reference>
<evidence type="ECO:0000256" key="2">
    <source>
        <dbReference type="SAM" id="SignalP"/>
    </source>
</evidence>
<keyword evidence="2" id="KW-0732">Signal</keyword>
<feature type="compositionally biased region" description="Polar residues" evidence="1">
    <location>
        <begin position="75"/>
        <end position="92"/>
    </location>
</feature>
<feature type="compositionally biased region" description="Low complexity" evidence="1">
    <location>
        <begin position="100"/>
        <end position="123"/>
    </location>
</feature>
<gene>
    <name evidence="3" type="ORF">DAEQUDRAFT_771535</name>
</gene>
<keyword evidence="4" id="KW-1185">Reference proteome</keyword>
<feature type="region of interest" description="Disordered" evidence="1">
    <location>
        <begin position="71"/>
        <end position="182"/>
    </location>
</feature>
<evidence type="ECO:0000313" key="4">
    <source>
        <dbReference type="Proteomes" id="UP000076727"/>
    </source>
</evidence>
<feature type="chain" id="PRO_5007867597" evidence="2">
    <location>
        <begin position="21"/>
        <end position="182"/>
    </location>
</feature>
<name>A0A165UEK9_9APHY</name>
<proteinExistence type="predicted"/>
<accession>A0A165UEK9</accession>
<feature type="region of interest" description="Disordered" evidence="1">
    <location>
        <begin position="21"/>
        <end position="47"/>
    </location>
</feature>
<protein>
    <submittedName>
        <fullName evidence="3">Uncharacterized protein</fullName>
    </submittedName>
</protein>
<dbReference type="AlphaFoldDB" id="A0A165UEK9"/>
<dbReference type="Proteomes" id="UP000076727">
    <property type="component" value="Unassembled WGS sequence"/>
</dbReference>
<sequence length="182" mass="18117">MRSPLIAFSLVAAAVSPSLAAHSNSPKFGRSVTHPRVTEVDNSSPGSLHLKRAGLGLDKLTGGNPIDAILPQGADASNSKPGASKANANSNDYLAGADTSLPFSPSNNPASAALPPSVPDPAAIPSSELGNVPVTPAEPAPPANPYGNGQQNAGPATNDGPSGRHAPSRAEIEHMVGSGGAW</sequence>